<feature type="site" description="Raises pKa of active site His" evidence="4">
    <location>
        <position position="142"/>
    </location>
</feature>
<dbReference type="HAMAP" id="MF_01930">
    <property type="entry name" value="PurN"/>
    <property type="match status" value="1"/>
</dbReference>
<dbReference type="RefSeq" id="WP_146355586.1">
    <property type="nucleotide sequence ID" value="NZ_JBIVQT010000008.1"/>
</dbReference>
<comment type="catalytic activity">
    <reaction evidence="4">
        <text>N(1)-(5-phospho-beta-D-ribosyl)glycinamide + (6R)-10-formyltetrahydrofolate = N(2)-formyl-N(1)-(5-phospho-beta-D-ribosyl)glycinamide + (6S)-5,6,7,8-tetrahydrofolate + H(+)</text>
        <dbReference type="Rhea" id="RHEA:15053"/>
        <dbReference type="ChEBI" id="CHEBI:15378"/>
        <dbReference type="ChEBI" id="CHEBI:57453"/>
        <dbReference type="ChEBI" id="CHEBI:143788"/>
        <dbReference type="ChEBI" id="CHEBI:147286"/>
        <dbReference type="ChEBI" id="CHEBI:195366"/>
        <dbReference type="EC" id="2.1.2.2"/>
    </reaction>
</comment>
<feature type="binding site" evidence="4">
    <location>
        <position position="62"/>
    </location>
    <ligand>
        <name>(6R)-10-formyltetrahydrofolate</name>
        <dbReference type="ChEBI" id="CHEBI:195366"/>
    </ligand>
</feature>
<protein>
    <recommendedName>
        <fullName evidence="4">Phosphoribosylglycinamide formyltransferase</fullName>
        <ecNumber evidence="4">2.1.2.2</ecNumber>
    </recommendedName>
    <alternativeName>
        <fullName evidence="4">5'-phosphoribosylglycinamide transformylase</fullName>
    </alternativeName>
    <alternativeName>
        <fullName evidence="4">GAR transformylase</fullName>
        <shortName evidence="4">GART</shortName>
    </alternativeName>
</protein>
<feature type="active site" description="Proton donor" evidence="4">
    <location>
        <position position="106"/>
    </location>
</feature>
<dbReference type="SUPFAM" id="SSF53328">
    <property type="entry name" value="Formyltransferase"/>
    <property type="match status" value="1"/>
</dbReference>
<evidence type="ECO:0000256" key="2">
    <source>
        <dbReference type="ARBA" id="ARBA00022679"/>
    </source>
</evidence>
<comment type="pathway">
    <text evidence="1 4">Purine metabolism; IMP biosynthesis via de novo pathway; N(2)-formyl-N(1)-(5-phospho-D-ribosyl)glycinamide from N(1)-(5-phospho-D-ribosyl)glycinamide (10-formyl THF route): step 1/1.</text>
</comment>
<dbReference type="EMBL" id="VOIR01000012">
    <property type="protein sequence ID" value="KAA6435003.1"/>
    <property type="molecule type" value="Genomic_DNA"/>
</dbReference>
<sequence>MLRLVVLVSGSGTNFADLLERTRAGRVPAEIIAVGADRECGGLEIARAAGIPTFVEPFQPPREAWSMRIADRMAAFEPDVIVLSGFMRLLSAAAVARFEPAILNTHPAFLPEFPGAHGVRDALAAGATETGASVIIVDSGVDTGPILAQQRVPVLLGDTQDSLHERIKLVERDLLAQVIGDIADGTCDLAEHGSERGRKRPTHPDPRPEEAQ</sequence>
<dbReference type="AlphaFoldDB" id="A0A5M8QK24"/>
<dbReference type="NCBIfam" id="TIGR00639">
    <property type="entry name" value="PurN"/>
    <property type="match status" value="1"/>
</dbReference>
<dbReference type="OrthoDB" id="9806170at2"/>
<gene>
    <name evidence="4" type="primary">purN</name>
    <name evidence="7" type="ORF">FQ330_04355</name>
</gene>
<dbReference type="Pfam" id="PF00551">
    <property type="entry name" value="Formyl_trans_N"/>
    <property type="match status" value="1"/>
</dbReference>
<dbReference type="InterPro" id="IPR004607">
    <property type="entry name" value="GART"/>
</dbReference>
<feature type="region of interest" description="Disordered" evidence="5">
    <location>
        <begin position="189"/>
        <end position="212"/>
    </location>
</feature>
<evidence type="ECO:0000256" key="3">
    <source>
        <dbReference type="ARBA" id="ARBA00022755"/>
    </source>
</evidence>
<evidence type="ECO:0000256" key="5">
    <source>
        <dbReference type="SAM" id="MobiDB-lite"/>
    </source>
</evidence>
<comment type="function">
    <text evidence="4">Catalyzes the transfer of a formyl group from 10-formyltetrahydrofolate to 5-phospho-ribosyl-glycinamide (GAR), producing 5-phospho-ribosyl-N-formylglycinamide (FGAR) and tetrahydrofolate.</text>
</comment>
<accession>A0A5M8QK24</accession>
<dbReference type="GO" id="GO:0005829">
    <property type="term" value="C:cytosol"/>
    <property type="evidence" value="ECO:0007669"/>
    <property type="project" value="TreeGrafter"/>
</dbReference>
<evidence type="ECO:0000313" key="7">
    <source>
        <dbReference type="EMBL" id="KAA6435003.1"/>
    </source>
</evidence>
<name>A0A5M8QK24_9MICO</name>
<comment type="similarity">
    <text evidence="4">Belongs to the GART family.</text>
</comment>
<feature type="binding site" evidence="4">
    <location>
        <begin position="12"/>
        <end position="14"/>
    </location>
    <ligand>
        <name>N(1)-(5-phospho-beta-D-ribosyl)glycinamide</name>
        <dbReference type="ChEBI" id="CHEBI:143788"/>
    </ligand>
</feature>
<dbReference type="UniPathway" id="UPA00074">
    <property type="reaction ID" value="UER00126"/>
</dbReference>
<dbReference type="CDD" id="cd08645">
    <property type="entry name" value="FMT_core_GART"/>
    <property type="match status" value="1"/>
</dbReference>
<dbReference type="InterPro" id="IPR002376">
    <property type="entry name" value="Formyl_transf_N"/>
</dbReference>
<keyword evidence="8" id="KW-1185">Reference proteome</keyword>
<reference evidence="7 8" key="1">
    <citation type="submission" date="2019-08" db="EMBL/GenBank/DDBJ databases">
        <title>Agrococcus lahaulensis sp. nov., isolated from a cold desert of the Indian Himalayas.</title>
        <authorList>
            <person name="Qu J.H."/>
        </authorList>
    </citation>
    <scope>NUCLEOTIDE SEQUENCE [LARGE SCALE GENOMIC DNA]</scope>
    <source>
        <strain evidence="7 8">NS18</strain>
    </source>
</reference>
<dbReference type="Gene3D" id="3.40.50.170">
    <property type="entry name" value="Formyl transferase, N-terminal domain"/>
    <property type="match status" value="1"/>
</dbReference>
<dbReference type="Proteomes" id="UP000323221">
    <property type="component" value="Unassembled WGS sequence"/>
</dbReference>
<organism evidence="7 8">
    <name type="scientific">Agrococcus sediminis</name>
    <dbReference type="NCBI Taxonomy" id="2599924"/>
    <lineage>
        <taxon>Bacteria</taxon>
        <taxon>Bacillati</taxon>
        <taxon>Actinomycetota</taxon>
        <taxon>Actinomycetes</taxon>
        <taxon>Micrococcales</taxon>
        <taxon>Microbacteriaceae</taxon>
        <taxon>Agrococcus</taxon>
    </lineage>
</organism>
<evidence type="ECO:0000259" key="6">
    <source>
        <dbReference type="Pfam" id="PF00551"/>
    </source>
</evidence>
<dbReference type="GO" id="GO:0004644">
    <property type="term" value="F:phosphoribosylglycinamide formyltransferase activity"/>
    <property type="evidence" value="ECO:0007669"/>
    <property type="project" value="UniProtKB-UniRule"/>
</dbReference>
<keyword evidence="2 4" id="KW-0808">Transferase</keyword>
<keyword evidence="3 4" id="KW-0658">Purine biosynthesis</keyword>
<dbReference type="PANTHER" id="PTHR43369:SF2">
    <property type="entry name" value="PHOSPHORIBOSYLGLYCINAMIDE FORMYLTRANSFERASE"/>
    <property type="match status" value="1"/>
</dbReference>
<proteinExistence type="inferred from homology"/>
<dbReference type="InterPro" id="IPR036477">
    <property type="entry name" value="Formyl_transf_N_sf"/>
</dbReference>
<evidence type="ECO:0000313" key="8">
    <source>
        <dbReference type="Proteomes" id="UP000323221"/>
    </source>
</evidence>
<comment type="caution">
    <text evidence="7">The sequence shown here is derived from an EMBL/GenBank/DDBJ whole genome shotgun (WGS) entry which is preliminary data.</text>
</comment>
<dbReference type="GO" id="GO:0006189">
    <property type="term" value="P:'de novo' IMP biosynthetic process"/>
    <property type="evidence" value="ECO:0007669"/>
    <property type="project" value="UniProtKB-UniRule"/>
</dbReference>
<evidence type="ECO:0000256" key="1">
    <source>
        <dbReference type="ARBA" id="ARBA00005054"/>
    </source>
</evidence>
<feature type="binding site" evidence="4">
    <location>
        <position position="104"/>
    </location>
    <ligand>
        <name>(6R)-10-formyltetrahydrofolate</name>
        <dbReference type="ChEBI" id="CHEBI:195366"/>
    </ligand>
</feature>
<dbReference type="PANTHER" id="PTHR43369">
    <property type="entry name" value="PHOSPHORIBOSYLGLYCINAMIDE FORMYLTRANSFERASE"/>
    <property type="match status" value="1"/>
</dbReference>
<feature type="domain" description="Formyl transferase N-terminal" evidence="6">
    <location>
        <begin position="3"/>
        <end position="179"/>
    </location>
</feature>
<feature type="binding site" evidence="4">
    <location>
        <begin position="87"/>
        <end position="90"/>
    </location>
    <ligand>
        <name>(6R)-10-formyltetrahydrofolate</name>
        <dbReference type="ChEBI" id="CHEBI:195366"/>
    </ligand>
</feature>
<dbReference type="EC" id="2.1.2.2" evidence="4"/>
<evidence type="ECO:0000256" key="4">
    <source>
        <dbReference type="HAMAP-Rule" id="MF_01930"/>
    </source>
</evidence>